<gene>
    <name evidence="1" type="ORF">BROFUL_01376</name>
</gene>
<name>A0A0M2UY60_9BACT</name>
<sequence>MMLNGNVIANAIGTNRLGFASGSDNLMAAGTAMYEALAQSTASIRHFPAAN</sequence>
<protein>
    <submittedName>
        <fullName evidence="1">Uncharacterized protein</fullName>
    </submittedName>
</protein>
<dbReference type="AlphaFoldDB" id="A0A0M2UY60"/>
<evidence type="ECO:0000313" key="1">
    <source>
        <dbReference type="EMBL" id="KKO19901.1"/>
    </source>
</evidence>
<proteinExistence type="predicted"/>
<dbReference type="Proteomes" id="UP000034954">
    <property type="component" value="Unassembled WGS sequence"/>
</dbReference>
<reference evidence="1 2" key="1">
    <citation type="journal article" date="2013" name="BMC Microbiol.">
        <title>Identification of the type II cytochrome c maturation pathway in anammox bacteria by comparative genomics.</title>
        <authorList>
            <person name="Ferousi C."/>
            <person name="Speth D.R."/>
            <person name="Reimann J."/>
            <person name="Op den Camp H.J."/>
            <person name="Allen J.W."/>
            <person name="Keltjens J.T."/>
            <person name="Jetten M.S."/>
        </authorList>
    </citation>
    <scope>NUCLEOTIDE SEQUENCE [LARGE SCALE GENOMIC DNA]</scope>
    <source>
        <strain evidence="1">RU1</strain>
    </source>
</reference>
<dbReference type="EMBL" id="LAQJ01000142">
    <property type="protein sequence ID" value="KKO19901.1"/>
    <property type="molecule type" value="Genomic_DNA"/>
</dbReference>
<keyword evidence="2" id="KW-1185">Reference proteome</keyword>
<comment type="caution">
    <text evidence="1">The sequence shown here is derived from an EMBL/GenBank/DDBJ whole genome shotgun (WGS) entry which is preliminary data.</text>
</comment>
<organism evidence="1 2">
    <name type="scientific">Candidatus Brocadia fulgida</name>
    <dbReference type="NCBI Taxonomy" id="380242"/>
    <lineage>
        <taxon>Bacteria</taxon>
        <taxon>Pseudomonadati</taxon>
        <taxon>Planctomycetota</taxon>
        <taxon>Candidatus Brocadiia</taxon>
        <taxon>Candidatus Brocadiales</taxon>
        <taxon>Candidatus Brocadiaceae</taxon>
        <taxon>Candidatus Brocadia</taxon>
    </lineage>
</organism>
<accession>A0A0M2UY60</accession>
<evidence type="ECO:0000313" key="2">
    <source>
        <dbReference type="Proteomes" id="UP000034954"/>
    </source>
</evidence>